<dbReference type="GO" id="GO:0003677">
    <property type="term" value="F:DNA binding"/>
    <property type="evidence" value="ECO:0007669"/>
    <property type="project" value="InterPro"/>
</dbReference>
<protein>
    <recommendedName>
        <fullName evidence="4">HTH luxR-type domain-containing protein</fullName>
    </recommendedName>
</protein>
<organism evidence="2 3">
    <name type="scientific">Odoribacter splanchnicus</name>
    <dbReference type="NCBI Taxonomy" id="28118"/>
    <lineage>
        <taxon>Bacteria</taxon>
        <taxon>Pseudomonadati</taxon>
        <taxon>Bacteroidota</taxon>
        <taxon>Bacteroidia</taxon>
        <taxon>Bacteroidales</taxon>
        <taxon>Odoribacteraceae</taxon>
        <taxon>Odoribacter</taxon>
    </lineage>
</organism>
<dbReference type="Gene3D" id="1.10.10.10">
    <property type="entry name" value="Winged helix-like DNA-binding domain superfamily/Winged helix DNA-binding domain"/>
    <property type="match status" value="1"/>
</dbReference>
<keyword evidence="1" id="KW-0812">Transmembrane</keyword>
<name>A0A412TYI8_9BACT</name>
<evidence type="ECO:0008006" key="4">
    <source>
        <dbReference type="Google" id="ProtNLM"/>
    </source>
</evidence>
<dbReference type="EMBL" id="QRYC01000002">
    <property type="protein sequence ID" value="RGU58491.1"/>
    <property type="molecule type" value="Genomic_DNA"/>
</dbReference>
<keyword evidence="1" id="KW-1133">Transmembrane helix</keyword>
<dbReference type="SUPFAM" id="SSF46894">
    <property type="entry name" value="C-terminal effector domain of the bipartite response regulators"/>
    <property type="match status" value="1"/>
</dbReference>
<dbReference type="AlphaFoldDB" id="A0A412TYI8"/>
<dbReference type="Proteomes" id="UP000284243">
    <property type="component" value="Unassembled WGS sequence"/>
</dbReference>
<sequence length="264" mass="31574">MSTDDSEKLQAQYYKQLYQIAELKKDYQSALNHYKKYTTYITDYQLNKTEERIDNIVNRHHQKKWQRENRRLVRQRMLLVNGSLVLALLFILLATYIGILLKKRREKYLNACQMIETLQHLCQEQNRCQDKFKELLLNKLEVSKKLAFISSYPHDKHQAFLKMYNEILGDIGQTDLNWDELYFTINYLYNNFQQKLKDKFPSLNEKEIQLCCLIRGGFKTDEIAFVIRQSVYSIHKRKTAIRKKLGMDERADILTIILSLLDNS</sequence>
<dbReference type="RefSeq" id="WP_118159914.1">
    <property type="nucleotide sequence ID" value="NZ_QRYC01000002.1"/>
</dbReference>
<dbReference type="InterPro" id="IPR016032">
    <property type="entry name" value="Sig_transdc_resp-reg_C-effctor"/>
</dbReference>
<evidence type="ECO:0000313" key="3">
    <source>
        <dbReference type="Proteomes" id="UP000284243"/>
    </source>
</evidence>
<keyword evidence="1" id="KW-0472">Membrane</keyword>
<accession>A0A412TYI8</accession>
<dbReference type="InterPro" id="IPR036388">
    <property type="entry name" value="WH-like_DNA-bd_sf"/>
</dbReference>
<dbReference type="GO" id="GO:0006355">
    <property type="term" value="P:regulation of DNA-templated transcription"/>
    <property type="evidence" value="ECO:0007669"/>
    <property type="project" value="InterPro"/>
</dbReference>
<gene>
    <name evidence="2" type="ORF">DWW57_01900</name>
</gene>
<feature type="transmembrane region" description="Helical" evidence="1">
    <location>
        <begin position="77"/>
        <end position="101"/>
    </location>
</feature>
<comment type="caution">
    <text evidence="2">The sequence shown here is derived from an EMBL/GenBank/DDBJ whole genome shotgun (WGS) entry which is preliminary data.</text>
</comment>
<reference evidence="2 3" key="1">
    <citation type="submission" date="2018-08" db="EMBL/GenBank/DDBJ databases">
        <title>A genome reference for cultivated species of the human gut microbiota.</title>
        <authorList>
            <person name="Zou Y."/>
            <person name="Xue W."/>
            <person name="Luo G."/>
        </authorList>
    </citation>
    <scope>NUCLEOTIDE SEQUENCE [LARGE SCALE GENOMIC DNA]</scope>
    <source>
        <strain evidence="2 3">AF16-14</strain>
    </source>
</reference>
<evidence type="ECO:0000313" key="2">
    <source>
        <dbReference type="EMBL" id="RGU58491.1"/>
    </source>
</evidence>
<proteinExistence type="predicted"/>
<evidence type="ECO:0000256" key="1">
    <source>
        <dbReference type="SAM" id="Phobius"/>
    </source>
</evidence>